<accession>A0A1H2BNR6</accession>
<reference evidence="3" key="1">
    <citation type="submission" date="2016-10" db="EMBL/GenBank/DDBJ databases">
        <authorList>
            <person name="Varghese N."/>
            <person name="Submissions S."/>
        </authorList>
    </citation>
    <scope>NUCLEOTIDE SEQUENCE [LARGE SCALE GENOMIC DNA]</scope>
    <source>
        <strain evidence="3">GAS369</strain>
    </source>
</reference>
<dbReference type="RefSeq" id="WP_100383116.1">
    <property type="nucleotide sequence ID" value="NZ_LT629750.1"/>
</dbReference>
<keyword evidence="1" id="KW-0732">Signal</keyword>
<evidence type="ECO:0000313" key="2">
    <source>
        <dbReference type="EMBL" id="SDT59416.1"/>
    </source>
</evidence>
<gene>
    <name evidence="2" type="ORF">SAMN05444158_7342</name>
</gene>
<proteinExistence type="predicted"/>
<sequence length="205" mass="22641">MRTISKWLVAIAATAVVAGSQSADAGFIGMSRALGPMVKRIAFSSYTLPPMAYTQFCMRYADQCKPQQTLFRGGPVHLTTERYDDLKAVNATVNASIVPERNTEGLAGEKWLIGPSRGDCNDYAVTKRSELLARGWPIRSLLLSEVVTAWGEHHLVLVVRTSAGDLVLDNMTAQIRPWSRAGYQWVRIQTPKNPNYWASLGSRNA</sequence>
<dbReference type="AlphaFoldDB" id="A0A1H2BNR6"/>
<name>A0A1H2BNR6_9BRAD</name>
<keyword evidence="3" id="KW-1185">Reference proteome</keyword>
<feature type="signal peptide" evidence="1">
    <location>
        <begin position="1"/>
        <end position="25"/>
    </location>
</feature>
<dbReference type="Pfam" id="PF06035">
    <property type="entry name" value="Peptidase_C93"/>
    <property type="match status" value="1"/>
</dbReference>
<dbReference type="EMBL" id="LT629750">
    <property type="protein sequence ID" value="SDT59416.1"/>
    <property type="molecule type" value="Genomic_DNA"/>
</dbReference>
<evidence type="ECO:0000256" key="1">
    <source>
        <dbReference type="SAM" id="SignalP"/>
    </source>
</evidence>
<dbReference type="Proteomes" id="UP000243904">
    <property type="component" value="Chromosome I"/>
</dbReference>
<dbReference type="InterPro" id="IPR010319">
    <property type="entry name" value="Transglutaminase-like_Cys_pept"/>
</dbReference>
<feature type="chain" id="PRO_5009270222" evidence="1">
    <location>
        <begin position="26"/>
        <end position="205"/>
    </location>
</feature>
<protein>
    <submittedName>
        <fullName evidence="2">Predicted transglutaminase-like cysteine proteinase</fullName>
    </submittedName>
</protein>
<dbReference type="PANTHER" id="PTHR39327">
    <property type="match status" value="1"/>
</dbReference>
<dbReference type="PANTHER" id="PTHR39327:SF1">
    <property type="entry name" value="BLR5470 PROTEIN"/>
    <property type="match status" value="1"/>
</dbReference>
<evidence type="ECO:0000313" key="3">
    <source>
        <dbReference type="Proteomes" id="UP000243904"/>
    </source>
</evidence>
<dbReference type="Gene3D" id="3.10.620.30">
    <property type="match status" value="1"/>
</dbReference>
<organism evidence="2 3">
    <name type="scientific">Bradyrhizobium canariense</name>
    <dbReference type="NCBI Taxonomy" id="255045"/>
    <lineage>
        <taxon>Bacteria</taxon>
        <taxon>Pseudomonadati</taxon>
        <taxon>Pseudomonadota</taxon>
        <taxon>Alphaproteobacteria</taxon>
        <taxon>Hyphomicrobiales</taxon>
        <taxon>Nitrobacteraceae</taxon>
        <taxon>Bradyrhizobium</taxon>
    </lineage>
</organism>